<dbReference type="GO" id="GO:0006631">
    <property type="term" value="P:fatty acid metabolic process"/>
    <property type="evidence" value="ECO:0007669"/>
    <property type="project" value="TreeGrafter"/>
</dbReference>
<dbReference type="InterPro" id="IPR025110">
    <property type="entry name" value="AMP-bd_C"/>
</dbReference>
<evidence type="ECO:0000259" key="1">
    <source>
        <dbReference type="Pfam" id="PF00501"/>
    </source>
</evidence>
<dbReference type="InterPro" id="IPR000873">
    <property type="entry name" value="AMP-dep_synth/lig_dom"/>
</dbReference>
<reference evidence="3" key="1">
    <citation type="submission" date="2019-09" db="EMBL/GenBank/DDBJ databases">
        <authorList>
            <person name="Teo W.F.A."/>
            <person name="Duangmal K."/>
        </authorList>
    </citation>
    <scope>NUCLEOTIDE SEQUENCE [LARGE SCALE GENOMIC DNA]</scope>
    <source>
        <strain evidence="3">K81G1</strain>
    </source>
</reference>
<dbReference type="Pfam" id="PF13193">
    <property type="entry name" value="AMP-binding_C"/>
    <property type="match status" value="1"/>
</dbReference>
<dbReference type="PANTHER" id="PTHR43201:SF32">
    <property type="entry name" value="2-SUCCINYLBENZOATE--COA LIGASE, CHLOROPLASTIC_PEROXISOMAL"/>
    <property type="match status" value="1"/>
</dbReference>
<organism evidence="3 4">
    <name type="scientific">Amycolatopsis acidicola</name>
    <dbReference type="NCBI Taxonomy" id="2596893"/>
    <lineage>
        <taxon>Bacteria</taxon>
        <taxon>Bacillati</taxon>
        <taxon>Actinomycetota</taxon>
        <taxon>Actinomycetes</taxon>
        <taxon>Pseudonocardiales</taxon>
        <taxon>Pseudonocardiaceae</taxon>
        <taxon>Amycolatopsis</taxon>
    </lineage>
</organism>
<evidence type="ECO:0000313" key="3">
    <source>
        <dbReference type="EMBL" id="KAA9151178.1"/>
    </source>
</evidence>
<dbReference type="Gene3D" id="3.30.300.30">
    <property type="match status" value="1"/>
</dbReference>
<dbReference type="EMBL" id="VMNW02000105">
    <property type="protein sequence ID" value="KAA9151178.1"/>
    <property type="molecule type" value="Genomic_DNA"/>
</dbReference>
<evidence type="ECO:0000259" key="2">
    <source>
        <dbReference type="Pfam" id="PF13193"/>
    </source>
</evidence>
<dbReference type="Proteomes" id="UP000319769">
    <property type="component" value="Unassembled WGS sequence"/>
</dbReference>
<dbReference type="GO" id="GO:0031956">
    <property type="term" value="F:medium-chain fatty acid-CoA ligase activity"/>
    <property type="evidence" value="ECO:0007669"/>
    <property type="project" value="TreeGrafter"/>
</dbReference>
<gene>
    <name evidence="3" type="ORF">FPZ12_039600</name>
</gene>
<evidence type="ECO:0000313" key="4">
    <source>
        <dbReference type="Proteomes" id="UP000319769"/>
    </source>
</evidence>
<keyword evidence="3" id="KW-0436">Ligase</keyword>
<dbReference type="Gene3D" id="3.40.50.12780">
    <property type="entry name" value="N-terminal domain of ligase-like"/>
    <property type="match status" value="1"/>
</dbReference>
<protein>
    <submittedName>
        <fullName evidence="3">Acyl--CoA ligase</fullName>
    </submittedName>
</protein>
<dbReference type="SUPFAM" id="SSF56801">
    <property type="entry name" value="Acetyl-CoA synthetase-like"/>
    <property type="match status" value="1"/>
</dbReference>
<dbReference type="AlphaFoldDB" id="A0A5N0UQY9"/>
<dbReference type="PANTHER" id="PTHR43201">
    <property type="entry name" value="ACYL-COA SYNTHETASE"/>
    <property type="match status" value="1"/>
</dbReference>
<comment type="caution">
    <text evidence="3">The sequence shown here is derived from an EMBL/GenBank/DDBJ whole genome shotgun (WGS) entry which is preliminary data.</text>
</comment>
<keyword evidence="4" id="KW-1185">Reference proteome</keyword>
<dbReference type="RefSeq" id="WP_144756146.1">
    <property type="nucleotide sequence ID" value="NZ_VMNW02000105.1"/>
</dbReference>
<sequence>MAIVSRLLSTRAREQPDSPAYRSGADGRALNWREVAAHAAGWQDVRPVSRVGLVIADPLVFTAAYLGCLSAGLTVAPIDPRLTATELSEVLTRLRVDVLATDHAEPVIRPELDIFSVDLTGPRLIWSATTASRPSDAAALRPAVLLTSSGTTGRPKGIPLTEWQLMHAAGRVARHHGFGPGERGYTPLPLFHVNAQVMGLLATVAGGGSLVIDRRFEAAEYWARVEEHSATWLNAVPAILASLAKQPPPPAHVIERIRFARSASAPLPPETARAFAEHTGVGVLETYGMSEAAGQITANPLDAAQRRSGSVGLPVELELIVGRPDGTPVAPGEEGEVLLRGPQIVDQYLELDGERPERTRPARTTEGWLRTGDVGRLDDAGFLTLAGRADDVINRGGEKIYPQEVENVLLAHPGVAAVAVVGAPHERLGQVPVAFVTSARSDSGRLAESLASWCAERLTRYKRPTVIEVTDALPLGPTGKVLRRALRAELASTQ</sequence>
<dbReference type="InterPro" id="IPR045851">
    <property type="entry name" value="AMP-bd_C_sf"/>
</dbReference>
<dbReference type="InterPro" id="IPR020845">
    <property type="entry name" value="AMP-binding_CS"/>
</dbReference>
<name>A0A5N0UQY9_9PSEU</name>
<dbReference type="PROSITE" id="PS00455">
    <property type="entry name" value="AMP_BINDING"/>
    <property type="match status" value="1"/>
</dbReference>
<feature type="domain" description="AMP-dependent synthetase/ligase" evidence="1">
    <location>
        <begin position="10"/>
        <end position="349"/>
    </location>
</feature>
<dbReference type="Pfam" id="PF00501">
    <property type="entry name" value="AMP-binding"/>
    <property type="match status" value="1"/>
</dbReference>
<feature type="domain" description="AMP-binding enzyme C-terminal" evidence="2">
    <location>
        <begin position="404"/>
        <end position="480"/>
    </location>
</feature>
<proteinExistence type="predicted"/>
<dbReference type="InterPro" id="IPR042099">
    <property type="entry name" value="ANL_N_sf"/>
</dbReference>
<accession>A0A5N0UQY9</accession>
<dbReference type="OrthoDB" id="9803968at2"/>